<comment type="caution">
    <text evidence="1">The sequence shown here is derived from an EMBL/GenBank/DDBJ whole genome shotgun (WGS) entry which is preliminary data.</text>
</comment>
<reference evidence="1 2" key="1">
    <citation type="journal article" date="2022" name="bioRxiv">
        <title>The genome of the oomycete Peronosclerospora sorghi, a cosmopolitan pathogen of maize and sorghum, is inflated with dispersed pseudogenes.</title>
        <authorList>
            <person name="Fletcher K."/>
            <person name="Martin F."/>
            <person name="Isakeit T."/>
            <person name="Cavanaugh K."/>
            <person name="Magill C."/>
            <person name="Michelmore R."/>
        </authorList>
    </citation>
    <scope>NUCLEOTIDE SEQUENCE [LARGE SCALE GENOMIC DNA]</scope>
    <source>
        <strain evidence="1">P6</strain>
    </source>
</reference>
<name>A0ACC0VUW5_9STRA</name>
<gene>
    <name evidence="1" type="ORF">PsorP6_010205</name>
</gene>
<protein>
    <submittedName>
        <fullName evidence="1">Uncharacterized protein</fullName>
    </submittedName>
</protein>
<keyword evidence="2" id="KW-1185">Reference proteome</keyword>
<proteinExistence type="predicted"/>
<accession>A0ACC0VUW5</accession>
<organism evidence="1 2">
    <name type="scientific">Peronosclerospora sorghi</name>
    <dbReference type="NCBI Taxonomy" id="230839"/>
    <lineage>
        <taxon>Eukaryota</taxon>
        <taxon>Sar</taxon>
        <taxon>Stramenopiles</taxon>
        <taxon>Oomycota</taxon>
        <taxon>Peronosporomycetes</taxon>
        <taxon>Peronosporales</taxon>
        <taxon>Peronosporaceae</taxon>
        <taxon>Peronosclerospora</taxon>
    </lineage>
</organism>
<evidence type="ECO:0000313" key="2">
    <source>
        <dbReference type="Proteomes" id="UP001163321"/>
    </source>
</evidence>
<evidence type="ECO:0000313" key="1">
    <source>
        <dbReference type="EMBL" id="KAI9910360.1"/>
    </source>
</evidence>
<sequence>MRWLSIADQLAGNDIHAADTESSSTPDMVPIGIMKTKIKAKNNTVLISDSNMLFSMSDRVKLTQTIKEMSAVNREAGAASTMSTDDLSLLLAGSTTTPGLLSHAAGIISSTKSGDTSALAGHVVGLLSAVDPAKPVVAPSATPAAAASPDVSVSDAATIST</sequence>
<dbReference type="Proteomes" id="UP001163321">
    <property type="component" value="Chromosome 6"/>
</dbReference>
<dbReference type="EMBL" id="CM047585">
    <property type="protein sequence ID" value="KAI9910360.1"/>
    <property type="molecule type" value="Genomic_DNA"/>
</dbReference>